<reference evidence="2 3" key="1">
    <citation type="journal article" date="2010" name="Cell">
        <title>The genome of Naegleria gruberi illuminates early eukaryotic versatility.</title>
        <authorList>
            <person name="Fritz-Laylin L.K."/>
            <person name="Prochnik S.E."/>
            <person name="Ginger M.L."/>
            <person name="Dacks J.B."/>
            <person name="Carpenter M.L."/>
            <person name="Field M.C."/>
            <person name="Kuo A."/>
            <person name="Paredez A."/>
            <person name="Chapman J."/>
            <person name="Pham J."/>
            <person name="Shu S."/>
            <person name="Neupane R."/>
            <person name="Cipriano M."/>
            <person name="Mancuso J."/>
            <person name="Tu H."/>
            <person name="Salamov A."/>
            <person name="Lindquist E."/>
            <person name="Shapiro H."/>
            <person name="Lucas S."/>
            <person name="Grigoriev I.V."/>
            <person name="Cande W.Z."/>
            <person name="Fulton C."/>
            <person name="Rokhsar D.S."/>
            <person name="Dawson S.C."/>
        </authorList>
    </citation>
    <scope>NUCLEOTIDE SEQUENCE [LARGE SCALE GENOMIC DNA]</scope>
    <source>
        <strain evidence="2 3">NEG-M</strain>
    </source>
</reference>
<sequence length="136" mass="14884">MSNNDDKNNNQDLNLEKVEEIVNIVKNKTIEGSTVVLTGVKDAYSVAAEKTEEVYHYITSEEAKQKLQETAQTTATTLTSAYSWFSSNVTSLVGDTYNQVSSALTGNQENDQNNASSTSTTTTTTNEPTTTNEEKK</sequence>
<dbReference type="OMA" id="LSSAYSW"/>
<dbReference type="InParanoid" id="D2VCX8"/>
<evidence type="ECO:0000313" key="2">
    <source>
        <dbReference type="EMBL" id="EFC45501.1"/>
    </source>
</evidence>
<dbReference type="Proteomes" id="UP000006671">
    <property type="component" value="Unassembled WGS sequence"/>
</dbReference>
<protein>
    <submittedName>
        <fullName evidence="2">Predicted protein</fullName>
    </submittedName>
</protein>
<evidence type="ECO:0000256" key="1">
    <source>
        <dbReference type="SAM" id="MobiDB-lite"/>
    </source>
</evidence>
<proteinExistence type="predicted"/>
<keyword evidence="3" id="KW-1185">Reference proteome</keyword>
<dbReference type="KEGG" id="ngr:NAEGRDRAFT_66726"/>
<feature type="compositionally biased region" description="Low complexity" evidence="1">
    <location>
        <begin position="113"/>
        <end position="136"/>
    </location>
</feature>
<feature type="region of interest" description="Disordered" evidence="1">
    <location>
        <begin position="103"/>
        <end position="136"/>
    </location>
</feature>
<feature type="compositionally biased region" description="Polar residues" evidence="1">
    <location>
        <begin position="103"/>
        <end position="112"/>
    </location>
</feature>
<dbReference type="AlphaFoldDB" id="D2VCX8"/>
<dbReference type="OrthoDB" id="10267003at2759"/>
<dbReference type="EMBL" id="GG738863">
    <property type="protein sequence ID" value="EFC45501.1"/>
    <property type="molecule type" value="Genomic_DNA"/>
</dbReference>
<gene>
    <name evidence="2" type="ORF">NAEGRDRAFT_66726</name>
</gene>
<organism evidence="3">
    <name type="scientific">Naegleria gruberi</name>
    <name type="common">Amoeba</name>
    <dbReference type="NCBI Taxonomy" id="5762"/>
    <lineage>
        <taxon>Eukaryota</taxon>
        <taxon>Discoba</taxon>
        <taxon>Heterolobosea</taxon>
        <taxon>Tetramitia</taxon>
        <taxon>Eutetramitia</taxon>
        <taxon>Vahlkampfiidae</taxon>
        <taxon>Naegleria</taxon>
    </lineage>
</organism>
<dbReference type="RefSeq" id="XP_002678245.1">
    <property type="nucleotide sequence ID" value="XM_002678199.1"/>
</dbReference>
<evidence type="ECO:0000313" key="3">
    <source>
        <dbReference type="Proteomes" id="UP000006671"/>
    </source>
</evidence>
<dbReference type="VEuPathDB" id="AmoebaDB:NAEGRDRAFT_66726"/>
<name>D2VCX8_NAEGR</name>
<dbReference type="GeneID" id="8857393"/>
<accession>D2VCX8</accession>